<gene>
    <name evidence="1" type="ORF">J2W61_005355</name>
</gene>
<name>A0AAW8M2G9_AGRTU</name>
<dbReference type="Proteomes" id="UP001265315">
    <property type="component" value="Unassembled WGS sequence"/>
</dbReference>
<protein>
    <submittedName>
        <fullName evidence="1">Uncharacterized protein</fullName>
    </submittedName>
</protein>
<dbReference type="EMBL" id="JAVDSW010000010">
    <property type="protein sequence ID" value="MDR6705480.1"/>
    <property type="molecule type" value="Genomic_DNA"/>
</dbReference>
<reference evidence="1" key="1">
    <citation type="submission" date="2023-07" db="EMBL/GenBank/DDBJ databases">
        <title>Sorghum-associated microbial communities from plants grown in Nebraska, USA.</title>
        <authorList>
            <person name="Schachtman D."/>
        </authorList>
    </citation>
    <scope>NUCLEOTIDE SEQUENCE</scope>
    <source>
        <strain evidence="1">1457</strain>
    </source>
</reference>
<dbReference type="AlphaFoldDB" id="A0AAW8M2G9"/>
<organism evidence="1 2">
    <name type="scientific">Agrobacterium tumefaciens</name>
    <dbReference type="NCBI Taxonomy" id="358"/>
    <lineage>
        <taxon>Bacteria</taxon>
        <taxon>Pseudomonadati</taxon>
        <taxon>Pseudomonadota</taxon>
        <taxon>Alphaproteobacteria</taxon>
        <taxon>Hyphomicrobiales</taxon>
        <taxon>Rhizobiaceae</taxon>
        <taxon>Rhizobium/Agrobacterium group</taxon>
        <taxon>Agrobacterium</taxon>
        <taxon>Agrobacterium tumefaciens complex</taxon>
    </lineage>
</organism>
<proteinExistence type="predicted"/>
<evidence type="ECO:0000313" key="2">
    <source>
        <dbReference type="Proteomes" id="UP001265315"/>
    </source>
</evidence>
<evidence type="ECO:0000313" key="1">
    <source>
        <dbReference type="EMBL" id="MDR6705480.1"/>
    </source>
</evidence>
<comment type="caution">
    <text evidence="1">The sequence shown here is derived from an EMBL/GenBank/DDBJ whole genome shotgun (WGS) entry which is preliminary data.</text>
</comment>
<sequence length="91" mass="9580">MAWRLASELTSTATPLKPAALKISLNIAMWTGSEYSGDGLGDTPSSFVGAGENPSAAAPVKRAVPVNTCRALFLNYKAGKPLWKPWGWACG</sequence>
<accession>A0AAW8M2G9</accession>